<dbReference type="SUPFAM" id="SSF160719">
    <property type="entry name" value="gpW/gp25-like"/>
    <property type="match status" value="1"/>
</dbReference>
<accession>A0A753B4Q0</accession>
<dbReference type="EMBL" id="DAAWID010000035">
    <property type="protein sequence ID" value="HAF7989326.1"/>
    <property type="molecule type" value="Genomic_DNA"/>
</dbReference>
<gene>
    <name evidence="2" type="primary">tssE</name>
    <name evidence="2" type="ORF">GND80_004185</name>
</gene>
<reference evidence="2" key="1">
    <citation type="journal article" date="2018" name="Genome Biol.">
        <title>SKESA: strategic k-mer extension for scrupulous assemblies.</title>
        <authorList>
            <person name="Souvorov A."/>
            <person name="Agarwala R."/>
            <person name="Lipman D.J."/>
        </authorList>
    </citation>
    <scope>NUCLEOTIDE SEQUENCE</scope>
    <source>
        <strain evidence="2">405-87</strain>
    </source>
</reference>
<comment type="caution">
    <text evidence="2">The sequence shown here is derived from an EMBL/GenBank/DDBJ whole genome shotgun (WGS) entry which is preliminary data.</text>
</comment>
<dbReference type="PANTHER" id="PTHR38595">
    <property type="entry name" value="CYTOPLASMIC PROTEIN-RELATED"/>
    <property type="match status" value="1"/>
</dbReference>
<sequence>MQPQPSFFHRLHDDFPREEEHLIKSSYRRQEILDSLVKDLTMLFSSRPLSTGLELYGELNRSILNYGVLDVVDVDIMDDERINRLHNNIYQAIVYFEPRLQDISIKLQNNSPENIRFWVQGIIWGECIVFSVSWSSIAYTYSISLD</sequence>
<dbReference type="Pfam" id="PF04965">
    <property type="entry name" value="GPW_gp25"/>
    <property type="match status" value="1"/>
</dbReference>
<dbReference type="AlphaFoldDB" id="A0A753B4Q0"/>
<protein>
    <submittedName>
        <fullName evidence="2">Type VI secretion system baseplate subunit TssE</fullName>
    </submittedName>
</protein>
<organism evidence="2">
    <name type="scientific">Salmonella enterica subsp. houtenae serovar 45:g,z51:-</name>
    <dbReference type="NCBI Taxonomy" id="1967611"/>
    <lineage>
        <taxon>Bacteria</taxon>
        <taxon>Pseudomonadati</taxon>
        <taxon>Pseudomonadota</taxon>
        <taxon>Gammaproteobacteria</taxon>
        <taxon>Enterobacterales</taxon>
        <taxon>Enterobacteriaceae</taxon>
        <taxon>Salmonella</taxon>
    </lineage>
</organism>
<dbReference type="InterPro" id="IPR007048">
    <property type="entry name" value="IraD/Gp25-like"/>
</dbReference>
<proteinExistence type="predicted"/>
<dbReference type="PANTHER" id="PTHR38595:SF1">
    <property type="entry name" value="TYPE VI SECRETION SYSTEM COMPONENT TSSE1"/>
    <property type="match status" value="1"/>
</dbReference>
<feature type="domain" description="IraD/Gp25-like" evidence="1">
    <location>
        <begin position="33"/>
        <end position="125"/>
    </location>
</feature>
<name>A0A753B4Q0_SALHO</name>
<evidence type="ECO:0000259" key="1">
    <source>
        <dbReference type="Pfam" id="PF04965"/>
    </source>
</evidence>
<dbReference type="InterPro" id="IPR017737">
    <property type="entry name" value="TssE1-like"/>
</dbReference>
<dbReference type="InterPro" id="IPR053176">
    <property type="entry name" value="T6SS_TssE1-like"/>
</dbReference>
<dbReference type="NCBIfam" id="TIGR03357">
    <property type="entry name" value="VI_zyme"/>
    <property type="match status" value="1"/>
</dbReference>
<reference evidence="2" key="2">
    <citation type="submission" date="2018-07" db="EMBL/GenBank/DDBJ databases">
        <authorList>
            <consortium name="NCBI Pathogen Detection Project"/>
        </authorList>
    </citation>
    <scope>NUCLEOTIDE SEQUENCE</scope>
    <source>
        <strain evidence="2">405-87</strain>
    </source>
</reference>
<evidence type="ECO:0000313" key="2">
    <source>
        <dbReference type="EMBL" id="HAF7989326.1"/>
    </source>
</evidence>